<name>A0ABQ1IW16_9GAMM</name>
<evidence type="ECO:0000313" key="6">
    <source>
        <dbReference type="Proteomes" id="UP000646152"/>
    </source>
</evidence>
<dbReference type="InterPro" id="IPR029045">
    <property type="entry name" value="ClpP/crotonase-like_dom_sf"/>
</dbReference>
<dbReference type="Proteomes" id="UP000646152">
    <property type="component" value="Unassembled WGS sequence"/>
</dbReference>
<dbReference type="CDD" id="cd06558">
    <property type="entry name" value="crotonase-like"/>
    <property type="match status" value="1"/>
</dbReference>
<accession>A0ABQ1IW16</accession>
<evidence type="ECO:0000256" key="3">
    <source>
        <dbReference type="ARBA" id="ARBA00022801"/>
    </source>
</evidence>
<evidence type="ECO:0000256" key="2">
    <source>
        <dbReference type="ARBA" id="ARBA00011915"/>
    </source>
</evidence>
<dbReference type="EC" id="3.1.2.4" evidence="2"/>
<gene>
    <name evidence="5" type="primary">ivdE</name>
    <name evidence="5" type="ORF">GCM10011502_28860</name>
</gene>
<sequence>MSSLIIEEYATEGGNRIGHIRLNAERSLNALTLTMIEQMLPILTAWQRDPQLVAVLLDGAGDRAFCAGGDVVSLYHAMVNAGPTDERGLTPIPELAVRFFEQEYRLDYLLHTFGKPVLCWGGGIVMGGGMGLLMASSHRIVTETSRLAMPEAAIGLYPDVGGSWFLNRLPPGLGEFIALTGCAINARDADWLGWGNRMIATDKREQLLPALLAITDWCQPEVAVNGVLRQFEAASVAAFADLPAPLQSHQSQIRRLLDKDQLQDQVAALVGAESDDPWYHKVQQNLAAGSPLAMAVIAKQLRRCRHCSLAEVFQKELALSVQLCRCREFAEGVRARLIDKDQLPDWTFSSLAQVDDSLLNALFESPWAMSPLMDL</sequence>
<evidence type="ECO:0000256" key="1">
    <source>
        <dbReference type="ARBA" id="ARBA00001709"/>
    </source>
</evidence>
<dbReference type="PANTHER" id="PTHR43176:SF3">
    <property type="entry name" value="3-HYDROXYISOBUTYRYL-COA HYDROLASE, MITOCHONDRIAL"/>
    <property type="match status" value="1"/>
</dbReference>
<dbReference type="Pfam" id="PF16113">
    <property type="entry name" value="ECH_2"/>
    <property type="match status" value="1"/>
</dbReference>
<dbReference type="InterPro" id="IPR045004">
    <property type="entry name" value="ECH_dom"/>
</dbReference>
<evidence type="ECO:0000259" key="4">
    <source>
        <dbReference type="Pfam" id="PF16113"/>
    </source>
</evidence>
<dbReference type="Gene3D" id="3.90.226.10">
    <property type="entry name" value="2-enoyl-CoA Hydratase, Chain A, domain 1"/>
    <property type="match status" value="1"/>
</dbReference>
<keyword evidence="6" id="KW-1185">Reference proteome</keyword>
<protein>
    <recommendedName>
        <fullName evidence="2">3-hydroxyisobutyryl-CoA hydrolase</fullName>
        <ecNumber evidence="2">3.1.2.4</ecNumber>
    </recommendedName>
</protein>
<dbReference type="PANTHER" id="PTHR43176">
    <property type="entry name" value="3-HYDROXYISOBUTYRYL-COA HYDROLASE-RELATED"/>
    <property type="match status" value="1"/>
</dbReference>
<dbReference type="InterPro" id="IPR032259">
    <property type="entry name" value="HIBYL-CoA-H"/>
</dbReference>
<keyword evidence="3" id="KW-0378">Hydrolase</keyword>
<feature type="domain" description="Enoyl-CoA hydratase/isomerase" evidence="4">
    <location>
        <begin position="17"/>
        <end position="363"/>
    </location>
</feature>
<comment type="catalytic activity">
    <reaction evidence="1">
        <text>3-hydroxy-2-methylpropanoyl-CoA + H2O = 3-hydroxy-2-methylpropanoate + CoA + H(+)</text>
        <dbReference type="Rhea" id="RHEA:20888"/>
        <dbReference type="ChEBI" id="CHEBI:11805"/>
        <dbReference type="ChEBI" id="CHEBI:15377"/>
        <dbReference type="ChEBI" id="CHEBI:15378"/>
        <dbReference type="ChEBI" id="CHEBI:57287"/>
        <dbReference type="ChEBI" id="CHEBI:57340"/>
        <dbReference type="EC" id="3.1.2.4"/>
    </reaction>
</comment>
<dbReference type="SUPFAM" id="SSF52096">
    <property type="entry name" value="ClpP/crotonase"/>
    <property type="match status" value="1"/>
</dbReference>
<comment type="caution">
    <text evidence="5">The sequence shown here is derived from an EMBL/GenBank/DDBJ whole genome shotgun (WGS) entry which is preliminary data.</text>
</comment>
<dbReference type="NCBIfam" id="NF004127">
    <property type="entry name" value="PRK05617.1"/>
    <property type="match status" value="1"/>
</dbReference>
<proteinExistence type="predicted"/>
<dbReference type="RefSeq" id="WP_188630847.1">
    <property type="nucleotide sequence ID" value="NZ_BMKE01000037.1"/>
</dbReference>
<organism evidence="5 6">
    <name type="scientific">Oceanisphaera marina</name>
    <dbReference type="NCBI Taxonomy" id="2017550"/>
    <lineage>
        <taxon>Bacteria</taxon>
        <taxon>Pseudomonadati</taxon>
        <taxon>Pseudomonadota</taxon>
        <taxon>Gammaproteobacteria</taxon>
        <taxon>Aeromonadales</taxon>
        <taxon>Aeromonadaceae</taxon>
        <taxon>Oceanisphaera</taxon>
    </lineage>
</organism>
<dbReference type="EMBL" id="BMKE01000037">
    <property type="protein sequence ID" value="GGB53910.1"/>
    <property type="molecule type" value="Genomic_DNA"/>
</dbReference>
<evidence type="ECO:0000313" key="5">
    <source>
        <dbReference type="EMBL" id="GGB53910.1"/>
    </source>
</evidence>
<reference evidence="6" key="1">
    <citation type="journal article" date="2019" name="Int. J. Syst. Evol. Microbiol.">
        <title>The Global Catalogue of Microorganisms (GCM) 10K type strain sequencing project: providing services to taxonomists for standard genome sequencing and annotation.</title>
        <authorList>
            <consortium name="The Broad Institute Genomics Platform"/>
            <consortium name="The Broad Institute Genome Sequencing Center for Infectious Disease"/>
            <person name="Wu L."/>
            <person name="Ma J."/>
        </authorList>
    </citation>
    <scope>NUCLEOTIDE SEQUENCE [LARGE SCALE GENOMIC DNA]</scope>
    <source>
        <strain evidence="6">CGMCC 1.15923</strain>
    </source>
</reference>